<sequence length="282" mass="30641">MTHPPSHKTGQAPVDEALGRHRETLKTLFPLPACEPRRRRSAKVAGIALSIVIAGGALAWLDPAYKTERFATAIGERRTVVLDDGSTLLLDSASDVEVRWRMLSRQVDLQAGQALFDVAAAVYRPFVVSAGATRVEVLGTLFNVRRLDNDNVRVTLARGRVEVVPANAAQAPAILMPGQQVDSIAGQLTPVAKVDAATAMAWKDDRIVFEQTPLDEAIAVLRHYRKAPIEMGDPSLAALKVTGVFDAHKVDRLLDLLPSILPVAVLRQTDGTVQVQRKTTRK</sequence>
<dbReference type="RefSeq" id="WP_084858061.1">
    <property type="nucleotide sequence ID" value="NZ_NBWC01000028.1"/>
</dbReference>
<dbReference type="AlphaFoldDB" id="A0A1X0ZSE4"/>
<evidence type="ECO:0000313" key="3">
    <source>
        <dbReference type="EMBL" id="ORL62624.1"/>
    </source>
</evidence>
<dbReference type="Gene3D" id="3.55.50.30">
    <property type="match status" value="1"/>
</dbReference>
<gene>
    <name evidence="3" type="ORF">B7H17_17975</name>
</gene>
<keyword evidence="1" id="KW-0812">Transmembrane</keyword>
<evidence type="ECO:0000256" key="1">
    <source>
        <dbReference type="SAM" id="Phobius"/>
    </source>
</evidence>
<comment type="caution">
    <text evidence="3">The sequence shown here is derived from an EMBL/GenBank/DDBJ whole genome shotgun (WGS) entry which is preliminary data.</text>
</comment>
<dbReference type="Pfam" id="PF04773">
    <property type="entry name" value="FecR"/>
    <property type="match status" value="1"/>
</dbReference>
<dbReference type="PIRSF" id="PIRSF018266">
    <property type="entry name" value="FecR"/>
    <property type="match status" value="1"/>
</dbReference>
<proteinExistence type="predicted"/>
<dbReference type="Gene3D" id="2.60.120.1440">
    <property type="match status" value="1"/>
</dbReference>
<accession>A0A1X0ZSE4</accession>
<keyword evidence="1" id="KW-1133">Transmembrane helix</keyword>
<dbReference type="GO" id="GO:0016989">
    <property type="term" value="F:sigma factor antagonist activity"/>
    <property type="evidence" value="ECO:0007669"/>
    <property type="project" value="TreeGrafter"/>
</dbReference>
<dbReference type="InterPro" id="IPR012373">
    <property type="entry name" value="Ferrdict_sens_TM"/>
</dbReference>
<dbReference type="OrthoDB" id="9771237at2"/>
<dbReference type="EMBL" id="NBWC01000028">
    <property type="protein sequence ID" value="ORL62624.1"/>
    <property type="molecule type" value="Genomic_DNA"/>
</dbReference>
<evidence type="ECO:0000259" key="2">
    <source>
        <dbReference type="Pfam" id="PF04773"/>
    </source>
</evidence>
<feature type="transmembrane region" description="Helical" evidence="1">
    <location>
        <begin position="44"/>
        <end position="61"/>
    </location>
</feature>
<dbReference type="PANTHER" id="PTHR30273">
    <property type="entry name" value="PERIPLASMIC SIGNAL SENSOR AND SIGMA FACTOR ACTIVATOR FECR-RELATED"/>
    <property type="match status" value="1"/>
</dbReference>
<evidence type="ECO:0000313" key="4">
    <source>
        <dbReference type="Proteomes" id="UP000193675"/>
    </source>
</evidence>
<reference evidence="3 4" key="1">
    <citation type="submission" date="2017-04" db="EMBL/GenBank/DDBJ databases">
        <title>Presence of VIM-2 positive Pseudomonas species in chickens and their surrounding environment.</title>
        <authorList>
            <person name="Zhang R."/>
        </authorList>
    </citation>
    <scope>NUCLEOTIDE SEQUENCE [LARGE SCALE GENOMIC DNA]</scope>
    <source>
        <strain evidence="3 4">DZ-C18</strain>
    </source>
</reference>
<dbReference type="InterPro" id="IPR006860">
    <property type="entry name" value="FecR"/>
</dbReference>
<feature type="domain" description="FecR protein" evidence="2">
    <location>
        <begin position="69"/>
        <end position="162"/>
    </location>
</feature>
<dbReference type="PANTHER" id="PTHR30273:SF2">
    <property type="entry name" value="PROTEIN FECR"/>
    <property type="match status" value="1"/>
</dbReference>
<keyword evidence="1" id="KW-0472">Membrane</keyword>
<protein>
    <submittedName>
        <fullName evidence="3">Iron dicitrate transport regulator FecR</fullName>
    </submittedName>
</protein>
<organism evidence="3 4">
    <name type="scientific">Pseudomonas putida</name>
    <name type="common">Arthrobacter siderocapsulatus</name>
    <dbReference type="NCBI Taxonomy" id="303"/>
    <lineage>
        <taxon>Bacteria</taxon>
        <taxon>Pseudomonadati</taxon>
        <taxon>Pseudomonadota</taxon>
        <taxon>Gammaproteobacteria</taxon>
        <taxon>Pseudomonadales</taxon>
        <taxon>Pseudomonadaceae</taxon>
        <taxon>Pseudomonas</taxon>
    </lineage>
</organism>
<dbReference type="Proteomes" id="UP000193675">
    <property type="component" value="Unassembled WGS sequence"/>
</dbReference>
<name>A0A1X0ZSE4_PSEPU</name>